<dbReference type="AlphaFoldDB" id="A0A943QJ98"/>
<dbReference type="Pfam" id="PF00746">
    <property type="entry name" value="Gram_pos_anchor"/>
    <property type="match status" value="1"/>
</dbReference>
<keyword evidence="4" id="KW-0572">Peptidoglycan-anchor</keyword>
<evidence type="ECO:0000313" key="9">
    <source>
        <dbReference type="Proteomes" id="UP000730862"/>
    </source>
</evidence>
<gene>
    <name evidence="8" type="ORF">KIA07_09285</name>
</gene>
<keyword evidence="2" id="KW-0964">Secreted</keyword>
<feature type="domain" description="Gram-positive cocci surface proteins LPxTG" evidence="7">
    <location>
        <begin position="100"/>
        <end position="133"/>
    </location>
</feature>
<proteinExistence type="predicted"/>
<evidence type="ECO:0000256" key="4">
    <source>
        <dbReference type="ARBA" id="ARBA00023088"/>
    </source>
</evidence>
<keyword evidence="6" id="KW-0472">Membrane</keyword>
<comment type="caution">
    <text evidence="8">The sequence shown here is derived from an EMBL/GenBank/DDBJ whole genome shotgun (WGS) entry which is preliminary data.</text>
</comment>
<keyword evidence="6" id="KW-1133">Transmembrane helix</keyword>
<keyword evidence="6" id="KW-0812">Transmembrane</keyword>
<dbReference type="InterPro" id="IPR019931">
    <property type="entry name" value="LPXTG_anchor"/>
</dbReference>
<reference evidence="8" key="1">
    <citation type="submission" date="2021-02" db="EMBL/GenBank/DDBJ databases">
        <title>Infant gut strain persistence is associated with maternal origin, phylogeny, and functional potential including surface adhesion and iron acquisition.</title>
        <authorList>
            <person name="Lou Y.C."/>
        </authorList>
    </citation>
    <scope>NUCLEOTIDE SEQUENCE</scope>
    <source>
        <strain evidence="8">L3_058_000G1_dasL3_058_000G1_concoct_72</strain>
    </source>
</reference>
<dbReference type="EMBL" id="JAHAIK010000051">
    <property type="protein sequence ID" value="MBS5965836.1"/>
    <property type="molecule type" value="Genomic_DNA"/>
</dbReference>
<dbReference type="RefSeq" id="WP_278736368.1">
    <property type="nucleotide sequence ID" value="NZ_JAHAIK010000051.1"/>
</dbReference>
<feature type="transmembrane region" description="Helical" evidence="6">
    <location>
        <begin position="109"/>
        <end position="127"/>
    </location>
</feature>
<evidence type="ECO:0000256" key="2">
    <source>
        <dbReference type="ARBA" id="ARBA00022525"/>
    </source>
</evidence>
<feature type="compositionally biased region" description="Basic and acidic residues" evidence="5">
    <location>
        <begin position="32"/>
        <end position="58"/>
    </location>
</feature>
<evidence type="ECO:0000259" key="7">
    <source>
        <dbReference type="Pfam" id="PF00746"/>
    </source>
</evidence>
<evidence type="ECO:0000313" key="8">
    <source>
        <dbReference type="EMBL" id="MBS5965836.1"/>
    </source>
</evidence>
<feature type="region of interest" description="Disordered" evidence="5">
    <location>
        <begin position="1"/>
        <end position="58"/>
    </location>
</feature>
<evidence type="ECO:0000256" key="6">
    <source>
        <dbReference type="SAM" id="Phobius"/>
    </source>
</evidence>
<evidence type="ECO:0000256" key="3">
    <source>
        <dbReference type="ARBA" id="ARBA00022729"/>
    </source>
</evidence>
<protein>
    <submittedName>
        <fullName evidence="8">LPXTG cell wall anchor domain-containing protein</fullName>
    </submittedName>
</protein>
<feature type="compositionally biased region" description="Basic and acidic residues" evidence="5">
    <location>
        <begin position="11"/>
        <end position="23"/>
    </location>
</feature>
<evidence type="ECO:0000256" key="5">
    <source>
        <dbReference type="SAM" id="MobiDB-lite"/>
    </source>
</evidence>
<accession>A0A943QJ98</accession>
<sequence>NLNQSDLANDTEVKISDDKKNSSESKNNVNVDKAETNEKEEIKTSKSSNKKNDKAYKLGEKDSVTTVEINKTTDKTNSPNKIDKSRNIKGNVIRKNQHILPKAGNISEILMISAAGFMSVAGAFFGFKKKDKNEEK</sequence>
<dbReference type="Proteomes" id="UP000730862">
    <property type="component" value="Unassembled WGS sequence"/>
</dbReference>
<keyword evidence="1" id="KW-0134">Cell wall</keyword>
<organism evidence="8 9">
    <name type="scientific">Finegoldia magna</name>
    <name type="common">Peptostreptococcus magnus</name>
    <dbReference type="NCBI Taxonomy" id="1260"/>
    <lineage>
        <taxon>Bacteria</taxon>
        <taxon>Bacillati</taxon>
        <taxon>Bacillota</taxon>
        <taxon>Tissierellia</taxon>
        <taxon>Tissierellales</taxon>
        <taxon>Peptoniphilaceae</taxon>
        <taxon>Finegoldia</taxon>
    </lineage>
</organism>
<evidence type="ECO:0000256" key="1">
    <source>
        <dbReference type="ARBA" id="ARBA00022512"/>
    </source>
</evidence>
<feature type="non-terminal residue" evidence="8">
    <location>
        <position position="1"/>
    </location>
</feature>
<name>A0A943QJ98_FINMA</name>
<dbReference type="NCBIfam" id="TIGR01167">
    <property type="entry name" value="LPXTG_anchor"/>
    <property type="match status" value="1"/>
</dbReference>
<keyword evidence="3" id="KW-0732">Signal</keyword>